<organism evidence="1 2">
    <name type="scientific">Araneus ventricosus</name>
    <name type="common">Orbweaver spider</name>
    <name type="synonym">Epeira ventricosa</name>
    <dbReference type="NCBI Taxonomy" id="182803"/>
    <lineage>
        <taxon>Eukaryota</taxon>
        <taxon>Metazoa</taxon>
        <taxon>Ecdysozoa</taxon>
        <taxon>Arthropoda</taxon>
        <taxon>Chelicerata</taxon>
        <taxon>Arachnida</taxon>
        <taxon>Araneae</taxon>
        <taxon>Araneomorphae</taxon>
        <taxon>Entelegynae</taxon>
        <taxon>Araneoidea</taxon>
        <taxon>Araneidae</taxon>
        <taxon>Araneus</taxon>
    </lineage>
</organism>
<dbReference type="Proteomes" id="UP000499080">
    <property type="component" value="Unassembled WGS sequence"/>
</dbReference>
<comment type="caution">
    <text evidence="1">The sequence shown here is derived from an EMBL/GenBank/DDBJ whole genome shotgun (WGS) entry which is preliminary data.</text>
</comment>
<sequence>EISHAGVSYTGSPHKTLLLSHTDPTPPFDQGTLTAVLLLGGHSLMPQLKGFHPAEATHTSAGTGTYIIAFQSIEAIYCPNALSVHAHPL</sequence>
<proteinExistence type="predicted"/>
<feature type="non-terminal residue" evidence="1">
    <location>
        <position position="1"/>
    </location>
</feature>
<accession>A0A4Y1ZSG8</accession>
<protein>
    <submittedName>
        <fullName evidence="1">Uncharacterized protein</fullName>
    </submittedName>
</protein>
<reference evidence="1 2" key="1">
    <citation type="journal article" date="2019" name="Sci. Rep.">
        <title>Orb-weaving spider Araneus ventricosus genome elucidates the spidroin gene catalogue.</title>
        <authorList>
            <person name="Kono N."/>
            <person name="Nakamura H."/>
            <person name="Ohtoshi R."/>
            <person name="Moran D.A.P."/>
            <person name="Shinohara A."/>
            <person name="Yoshida Y."/>
            <person name="Fujiwara M."/>
            <person name="Mori M."/>
            <person name="Tomita M."/>
            <person name="Arakawa K."/>
        </authorList>
    </citation>
    <scope>NUCLEOTIDE SEQUENCE [LARGE SCALE GENOMIC DNA]</scope>
</reference>
<evidence type="ECO:0000313" key="1">
    <source>
        <dbReference type="EMBL" id="GBL65925.1"/>
    </source>
</evidence>
<name>A0A4Y1ZSG8_ARAVE</name>
<keyword evidence="2" id="KW-1185">Reference proteome</keyword>
<dbReference type="AlphaFoldDB" id="A0A4Y1ZSG8"/>
<dbReference type="EMBL" id="BGPR01153023">
    <property type="protein sequence ID" value="GBL65925.1"/>
    <property type="molecule type" value="Genomic_DNA"/>
</dbReference>
<evidence type="ECO:0000313" key="2">
    <source>
        <dbReference type="Proteomes" id="UP000499080"/>
    </source>
</evidence>
<gene>
    <name evidence="1" type="ORF">AVEN_85753_1</name>
</gene>